<accession>A0A1F5VH05</accession>
<dbReference type="GO" id="GO:0003723">
    <property type="term" value="F:RNA binding"/>
    <property type="evidence" value="ECO:0007669"/>
    <property type="project" value="UniProtKB-KW"/>
</dbReference>
<evidence type="ECO:0008006" key="15">
    <source>
        <dbReference type="Google" id="ProtNLM"/>
    </source>
</evidence>
<dbReference type="InterPro" id="IPR002646">
    <property type="entry name" value="PolA_pol_head_dom"/>
</dbReference>
<evidence type="ECO:0000259" key="11">
    <source>
        <dbReference type="Pfam" id="PF01966"/>
    </source>
</evidence>
<evidence type="ECO:0000256" key="9">
    <source>
        <dbReference type="RuleBase" id="RU003953"/>
    </source>
</evidence>
<protein>
    <recommendedName>
        <fullName evidence="15">HD domain-containing protein</fullName>
    </recommendedName>
</protein>
<dbReference type="GO" id="GO:0008033">
    <property type="term" value="P:tRNA processing"/>
    <property type="evidence" value="ECO:0007669"/>
    <property type="project" value="UniProtKB-KW"/>
</dbReference>
<gene>
    <name evidence="13" type="ORF">A2Y62_06355</name>
</gene>
<feature type="domain" description="Poly A polymerase head" evidence="10">
    <location>
        <begin position="27"/>
        <end position="142"/>
    </location>
</feature>
<dbReference type="Pfam" id="PF12627">
    <property type="entry name" value="PolyA_pol_RNAbd"/>
    <property type="match status" value="1"/>
</dbReference>
<dbReference type="Pfam" id="PF01743">
    <property type="entry name" value="PolyA_pol"/>
    <property type="match status" value="1"/>
</dbReference>
<evidence type="ECO:0000256" key="1">
    <source>
        <dbReference type="ARBA" id="ARBA00001946"/>
    </source>
</evidence>
<keyword evidence="5" id="KW-0479">Metal-binding</keyword>
<keyword evidence="7" id="KW-0460">Magnesium</keyword>
<keyword evidence="4" id="KW-0548">Nucleotidyltransferase</keyword>
<proteinExistence type="inferred from homology"/>
<comment type="similarity">
    <text evidence="9">Belongs to the tRNA nucleotidyltransferase/poly(A) polymerase family.</text>
</comment>
<evidence type="ECO:0000256" key="7">
    <source>
        <dbReference type="ARBA" id="ARBA00022842"/>
    </source>
</evidence>
<sequence>MMQIHNTIYNTLVAVTNSVQYANTKGYLIGGTLRDLLLNKSPADLDFLVEQNCHKTLNHLCKQLHAHYFAIKKTMKLYRLLSGKYTIDFAELKNESLEENLSKRDFTINSIAFPLSQLQKTLNPQHLIDPFNGYGDLKNKIIKHTSASAFSFDPVRILRAFRLQQQLQFTIHPDTLQLASSCAELLTKSPAERILLEFVKILSYRLSYKTITAIDTYHILDSIFPEIKYAKGCLQLGEHHLDVWQHCLLSYENLEHILNSLHNLFPGYSKLINSYLASPISFSINTRTALKIACLFHDIGKPPTKILHKNGTHYSFIDHQKIGAIIMQKRCKELRFDKKTTAFISFMIKHHLFLSHYHEKNLLAPKYMNRYFMRFGEDAIALGLMFLADKSAHKGNEIYQSANDFLSHYMTYYFASFHKIKEKMHILDGYEIMHKFQLPPGPFIGKLLKLIQEAQLNGKIHSMEDCFRLIETEIKSSQFKSPDQKN</sequence>
<name>A0A1F5VH05_9BACT</name>
<dbReference type="Gene3D" id="1.10.3090.10">
    <property type="entry name" value="cca-adding enzyme, domain 2"/>
    <property type="match status" value="1"/>
</dbReference>
<comment type="cofactor">
    <cofactor evidence="1">
        <name>Mg(2+)</name>
        <dbReference type="ChEBI" id="CHEBI:18420"/>
    </cofactor>
</comment>
<dbReference type="GO" id="GO:0016779">
    <property type="term" value="F:nucleotidyltransferase activity"/>
    <property type="evidence" value="ECO:0007669"/>
    <property type="project" value="UniProtKB-KW"/>
</dbReference>
<dbReference type="Proteomes" id="UP000178943">
    <property type="component" value="Unassembled WGS sequence"/>
</dbReference>
<keyword evidence="2 9" id="KW-0808">Transferase</keyword>
<dbReference type="InterPro" id="IPR050124">
    <property type="entry name" value="tRNA_CCA-adding_enzyme"/>
</dbReference>
<evidence type="ECO:0000256" key="5">
    <source>
        <dbReference type="ARBA" id="ARBA00022723"/>
    </source>
</evidence>
<dbReference type="InterPro" id="IPR032828">
    <property type="entry name" value="PolyA_RNA-bd"/>
</dbReference>
<dbReference type="InterPro" id="IPR003607">
    <property type="entry name" value="HD/PDEase_dom"/>
</dbReference>
<evidence type="ECO:0000259" key="10">
    <source>
        <dbReference type="Pfam" id="PF01743"/>
    </source>
</evidence>
<dbReference type="SUPFAM" id="SSF81891">
    <property type="entry name" value="Poly A polymerase C-terminal region-like"/>
    <property type="match status" value="1"/>
</dbReference>
<dbReference type="Pfam" id="PF01966">
    <property type="entry name" value="HD"/>
    <property type="match status" value="1"/>
</dbReference>
<evidence type="ECO:0000256" key="6">
    <source>
        <dbReference type="ARBA" id="ARBA00022741"/>
    </source>
</evidence>
<dbReference type="AlphaFoldDB" id="A0A1F5VH05"/>
<evidence type="ECO:0000256" key="4">
    <source>
        <dbReference type="ARBA" id="ARBA00022695"/>
    </source>
</evidence>
<evidence type="ECO:0000313" key="14">
    <source>
        <dbReference type="Proteomes" id="UP000178943"/>
    </source>
</evidence>
<keyword evidence="3" id="KW-0819">tRNA processing</keyword>
<dbReference type="EMBL" id="MFGW01000176">
    <property type="protein sequence ID" value="OGF62749.1"/>
    <property type="molecule type" value="Genomic_DNA"/>
</dbReference>
<evidence type="ECO:0000256" key="2">
    <source>
        <dbReference type="ARBA" id="ARBA00022679"/>
    </source>
</evidence>
<keyword evidence="8 9" id="KW-0694">RNA-binding</keyword>
<dbReference type="CDD" id="cd00077">
    <property type="entry name" value="HDc"/>
    <property type="match status" value="1"/>
</dbReference>
<evidence type="ECO:0000259" key="12">
    <source>
        <dbReference type="Pfam" id="PF12627"/>
    </source>
</evidence>
<evidence type="ECO:0000256" key="8">
    <source>
        <dbReference type="ARBA" id="ARBA00022884"/>
    </source>
</evidence>
<evidence type="ECO:0000313" key="13">
    <source>
        <dbReference type="EMBL" id="OGF62749.1"/>
    </source>
</evidence>
<keyword evidence="6" id="KW-0547">Nucleotide-binding</keyword>
<dbReference type="InterPro" id="IPR006674">
    <property type="entry name" value="HD_domain"/>
</dbReference>
<dbReference type="GO" id="GO:0046872">
    <property type="term" value="F:metal ion binding"/>
    <property type="evidence" value="ECO:0007669"/>
    <property type="project" value="UniProtKB-KW"/>
</dbReference>
<dbReference type="InterPro" id="IPR043519">
    <property type="entry name" value="NT_sf"/>
</dbReference>
<organism evidence="13 14">
    <name type="scientific">Candidatus Fischerbacteria bacterium RBG_13_37_8</name>
    <dbReference type="NCBI Taxonomy" id="1817863"/>
    <lineage>
        <taxon>Bacteria</taxon>
        <taxon>Candidatus Fischeribacteriota</taxon>
    </lineage>
</organism>
<evidence type="ECO:0000256" key="3">
    <source>
        <dbReference type="ARBA" id="ARBA00022694"/>
    </source>
</evidence>
<reference evidence="13 14" key="1">
    <citation type="journal article" date="2016" name="Nat. Commun.">
        <title>Thousands of microbial genomes shed light on interconnected biogeochemical processes in an aquifer system.</title>
        <authorList>
            <person name="Anantharaman K."/>
            <person name="Brown C.T."/>
            <person name="Hug L.A."/>
            <person name="Sharon I."/>
            <person name="Castelle C.J."/>
            <person name="Probst A.J."/>
            <person name="Thomas B.C."/>
            <person name="Singh A."/>
            <person name="Wilkins M.J."/>
            <person name="Karaoz U."/>
            <person name="Brodie E.L."/>
            <person name="Williams K.H."/>
            <person name="Hubbard S.S."/>
            <person name="Banfield J.F."/>
        </authorList>
    </citation>
    <scope>NUCLEOTIDE SEQUENCE [LARGE SCALE GENOMIC DNA]</scope>
</reference>
<dbReference type="GO" id="GO:0000166">
    <property type="term" value="F:nucleotide binding"/>
    <property type="evidence" value="ECO:0007669"/>
    <property type="project" value="UniProtKB-KW"/>
</dbReference>
<dbReference type="Gene3D" id="3.30.460.10">
    <property type="entry name" value="Beta Polymerase, domain 2"/>
    <property type="match status" value="1"/>
</dbReference>
<feature type="domain" description="tRNA nucleotidyltransferase/poly(A) polymerase RNA and SrmB- binding" evidence="12">
    <location>
        <begin position="169"/>
        <end position="229"/>
    </location>
</feature>
<feature type="domain" description="HD" evidence="11">
    <location>
        <begin position="286"/>
        <end position="355"/>
    </location>
</feature>
<dbReference type="PANTHER" id="PTHR47545">
    <property type="entry name" value="MULTIFUNCTIONAL CCA PROTEIN"/>
    <property type="match status" value="1"/>
</dbReference>
<dbReference type="STRING" id="1817863.A2Y62_06355"/>
<dbReference type="SUPFAM" id="SSF81301">
    <property type="entry name" value="Nucleotidyltransferase"/>
    <property type="match status" value="1"/>
</dbReference>
<comment type="caution">
    <text evidence="13">The sequence shown here is derived from an EMBL/GenBank/DDBJ whole genome shotgun (WGS) entry which is preliminary data.</text>
</comment>